<comment type="function">
    <text evidence="4">Component of the Mediator complex, a coactivator involved in the regulated transcription of nearly all RNA polymerase II-dependent genes. Mediator functions as a bridge to convey information from gene-specific regulatory proteins to the basal RNA polymerase II transcription machinery. Mediator is recruited to promoters by direct interactions with regulatory proteins and serves as a scaffold for the assembly of a functional pre-initiation complex with RNA polymerase II and the general transcription factors.</text>
</comment>
<keyword evidence="3 4" id="KW-0539">Nucleus</keyword>
<evidence type="ECO:0000313" key="7">
    <source>
        <dbReference type="Proteomes" id="UP000016923"/>
    </source>
</evidence>
<reference evidence="6 7" key="1">
    <citation type="journal article" date="2013" name="BMC Genomics">
        <title>The genome and transcriptome of the pine saprophyte Ophiostoma piceae, and a comparison with the bark beetle-associated pine pathogen Grosmannia clavigera.</title>
        <authorList>
            <person name="Haridas S."/>
            <person name="Wang Y."/>
            <person name="Lim L."/>
            <person name="Massoumi Alamouti S."/>
            <person name="Jackman S."/>
            <person name="Docking R."/>
            <person name="Robertson G."/>
            <person name="Birol I."/>
            <person name="Bohlmann J."/>
            <person name="Breuil C."/>
        </authorList>
    </citation>
    <scope>NUCLEOTIDE SEQUENCE [LARGE SCALE GENOMIC DNA]</scope>
    <source>
        <strain evidence="6 7">UAMH 11346</strain>
    </source>
</reference>
<dbReference type="GO" id="GO:0016592">
    <property type="term" value="C:mediator complex"/>
    <property type="evidence" value="ECO:0007669"/>
    <property type="project" value="InterPro"/>
</dbReference>
<comment type="similarity">
    <text evidence="2 4">Belongs to the Mediator complex subunit 11 family.</text>
</comment>
<keyword evidence="4" id="KW-0010">Activator</keyword>
<feature type="region of interest" description="Disordered" evidence="5">
    <location>
        <begin position="1"/>
        <end position="21"/>
    </location>
</feature>
<dbReference type="EMBL" id="KE148150">
    <property type="protein sequence ID" value="EPE07818.1"/>
    <property type="molecule type" value="Genomic_DNA"/>
</dbReference>
<name>S3CMS3_OPHP1</name>
<dbReference type="InterPro" id="IPR019404">
    <property type="entry name" value="Mediator_Med11"/>
</dbReference>
<keyword evidence="7" id="KW-1185">Reference proteome</keyword>
<gene>
    <name evidence="4" type="primary">MED11</name>
    <name evidence="6" type="ORF">F503_00540</name>
</gene>
<protein>
    <recommendedName>
        <fullName evidence="4">Mediator of RNA polymerase II transcription subunit 11</fullName>
    </recommendedName>
    <alternativeName>
        <fullName evidence="4">Mediator complex subunit 11</fullName>
    </alternativeName>
</protein>
<dbReference type="AlphaFoldDB" id="S3CMS3"/>
<dbReference type="GO" id="GO:0006357">
    <property type="term" value="P:regulation of transcription by RNA polymerase II"/>
    <property type="evidence" value="ECO:0007669"/>
    <property type="project" value="InterPro"/>
</dbReference>
<proteinExistence type="inferred from homology"/>
<keyword evidence="4" id="KW-0805">Transcription regulation</keyword>
<dbReference type="GO" id="GO:0003712">
    <property type="term" value="F:transcription coregulator activity"/>
    <property type="evidence" value="ECO:0007669"/>
    <property type="project" value="InterPro"/>
</dbReference>
<evidence type="ECO:0000256" key="2">
    <source>
        <dbReference type="ARBA" id="ARBA00008186"/>
    </source>
</evidence>
<dbReference type="Proteomes" id="UP000016923">
    <property type="component" value="Unassembled WGS sequence"/>
</dbReference>
<organism evidence="6 7">
    <name type="scientific">Ophiostoma piceae (strain UAMH 11346)</name>
    <name type="common">Sap stain fungus</name>
    <dbReference type="NCBI Taxonomy" id="1262450"/>
    <lineage>
        <taxon>Eukaryota</taxon>
        <taxon>Fungi</taxon>
        <taxon>Dikarya</taxon>
        <taxon>Ascomycota</taxon>
        <taxon>Pezizomycotina</taxon>
        <taxon>Sordariomycetes</taxon>
        <taxon>Sordariomycetidae</taxon>
        <taxon>Ophiostomatales</taxon>
        <taxon>Ophiostomataceae</taxon>
        <taxon>Ophiostoma</taxon>
    </lineage>
</organism>
<dbReference type="eggNOG" id="ENOG502S9BX">
    <property type="taxonomic scope" value="Eukaryota"/>
</dbReference>
<dbReference type="STRING" id="1262450.S3CMS3"/>
<evidence type="ECO:0000256" key="5">
    <source>
        <dbReference type="SAM" id="MobiDB-lite"/>
    </source>
</evidence>
<dbReference type="OMA" id="HSIDVRM"/>
<dbReference type="Gene3D" id="1.10.287.3490">
    <property type="match status" value="1"/>
</dbReference>
<sequence>MDESQQDDAAGTQPSTDVHEPFTLAERFEQLDAIDNDIISLLSLANDTLRPLSKPIAVAGADLSTVPKDFSNPDAIDTEAQVSAFRDAMDGFLTTLHSVDVRLKRQIWALEEDGIISLKEAKTTGGTLEPNGVGDIGKLDVGYLNSRSSKVDRDMESELWLRLRTSLEKMGHVKSGQAGEASGMDIDK</sequence>
<dbReference type="OrthoDB" id="5418434at2759"/>
<evidence type="ECO:0000256" key="3">
    <source>
        <dbReference type="ARBA" id="ARBA00023242"/>
    </source>
</evidence>
<comment type="subunit">
    <text evidence="4">Component of the Mediator complex.</text>
</comment>
<evidence type="ECO:0000313" key="6">
    <source>
        <dbReference type="EMBL" id="EPE07818.1"/>
    </source>
</evidence>
<dbReference type="HOGENOM" id="CLU_094325_0_1_1"/>
<dbReference type="VEuPathDB" id="FungiDB:F503_00540"/>
<keyword evidence="4" id="KW-0804">Transcription</keyword>
<evidence type="ECO:0000256" key="4">
    <source>
        <dbReference type="RuleBase" id="RU364147"/>
    </source>
</evidence>
<accession>S3CMS3</accession>
<evidence type="ECO:0000256" key="1">
    <source>
        <dbReference type="ARBA" id="ARBA00004123"/>
    </source>
</evidence>
<dbReference type="Pfam" id="PF10280">
    <property type="entry name" value="Med11"/>
    <property type="match status" value="1"/>
</dbReference>
<comment type="subcellular location">
    <subcellularLocation>
        <location evidence="1 4">Nucleus</location>
    </subcellularLocation>
</comment>